<sequence length="302" mass="32555">MRLSKNQLQAVEKALFEVARKQKSSSRPVELPIPDFWASVGQLTSFLESELAETVRSEGMTAKAQMHTRRLGNVRTLVTDLTRIRLNAFTQHAVLVNLMRGGGAEAAAAVQHLSVIDWERHDPSERAYYQSLGHLVDKYKHDVAWKQLVNGNNGGNGHGLPFASPGPNASLSEFSEPAVATPEVATMPAVEPSPTAPPTAAPASDSHDSWEDPDFDEEDRIRAMDAFPDRATGVDPHPPTEISVVETLGGDLMRIRILQDLSDPIIGEDGSEMNLAEGDVESCPSLIAETLIAAGLAVAAPL</sequence>
<feature type="region of interest" description="Disordered" evidence="1">
    <location>
        <begin position="156"/>
        <end position="214"/>
    </location>
</feature>
<dbReference type="AlphaFoldDB" id="A0A075FUQ8"/>
<name>A0A075FUQ8_9EURY</name>
<accession>A0A075FUQ8</accession>
<organism evidence="2">
    <name type="scientific">uncultured marine group II/III euryarchaeote AD1000_32_G05</name>
    <dbReference type="NCBI Taxonomy" id="1457755"/>
    <lineage>
        <taxon>Archaea</taxon>
        <taxon>Methanobacteriati</taxon>
        <taxon>Methanobacteriota</taxon>
        <taxon>environmental samples</taxon>
    </lineage>
</organism>
<proteinExistence type="predicted"/>
<evidence type="ECO:0000256" key="1">
    <source>
        <dbReference type="SAM" id="MobiDB-lite"/>
    </source>
</evidence>
<protein>
    <submittedName>
        <fullName evidence="2">Uncharacterized protein</fullName>
    </submittedName>
</protein>
<evidence type="ECO:0000313" key="2">
    <source>
        <dbReference type="EMBL" id="AIE93196.1"/>
    </source>
</evidence>
<reference evidence="2" key="1">
    <citation type="journal article" date="2014" name="Genome Biol. Evol.">
        <title>Pangenome evidence for extensive interdomain horizontal transfer affecting lineage core and shell genes in uncultured planktonic thaumarchaeota and euryarchaeota.</title>
        <authorList>
            <person name="Deschamps P."/>
            <person name="Zivanovic Y."/>
            <person name="Moreira D."/>
            <person name="Rodriguez-Valera F."/>
            <person name="Lopez-Garcia P."/>
        </authorList>
    </citation>
    <scope>NUCLEOTIDE SEQUENCE</scope>
</reference>
<dbReference type="EMBL" id="KF900388">
    <property type="protein sequence ID" value="AIE93196.1"/>
    <property type="molecule type" value="Genomic_DNA"/>
</dbReference>